<dbReference type="RefSeq" id="WP_263544698.1">
    <property type="nucleotide sequence ID" value="NZ_JAOVZO020000015.1"/>
</dbReference>
<dbReference type="InterPro" id="IPR013766">
    <property type="entry name" value="Thioredoxin_domain"/>
</dbReference>
<dbReference type="Pfam" id="PF21352">
    <property type="entry name" value="Zn_ribbon_Thio2"/>
    <property type="match status" value="1"/>
</dbReference>
<keyword evidence="6" id="KW-0676">Redox-active center</keyword>
<dbReference type="PANTHER" id="PTHR45663">
    <property type="entry name" value="GEO12009P1"/>
    <property type="match status" value="1"/>
</dbReference>
<keyword evidence="3" id="KW-0479">Metal-binding</keyword>
<evidence type="ECO:0000256" key="5">
    <source>
        <dbReference type="ARBA" id="ARBA00023157"/>
    </source>
</evidence>
<evidence type="ECO:0000256" key="4">
    <source>
        <dbReference type="ARBA" id="ARBA00022982"/>
    </source>
</evidence>
<reference evidence="9" key="1">
    <citation type="submission" date="2023-02" db="EMBL/GenBank/DDBJ databases">
        <title>Tahibacter soli sp. nov. isolated from soil.</title>
        <authorList>
            <person name="Baek J.H."/>
            <person name="Lee J.K."/>
            <person name="Choi D.G."/>
            <person name="Jeon C.O."/>
        </authorList>
    </citation>
    <scope>NUCLEOTIDE SEQUENCE</scope>
    <source>
        <strain evidence="9">BL</strain>
    </source>
</reference>
<comment type="caution">
    <text evidence="9">The sequence shown here is derived from an EMBL/GenBank/DDBJ whole genome shotgun (WGS) entry which is preliminary data.</text>
</comment>
<gene>
    <name evidence="9" type="primary">trxC</name>
    <name evidence="9" type="ORF">OD750_010680</name>
</gene>
<keyword evidence="2" id="KW-0813">Transport</keyword>
<dbReference type="AlphaFoldDB" id="A0A9X3YK06"/>
<evidence type="ECO:0000256" key="7">
    <source>
        <dbReference type="NCBIfam" id="TIGR01068"/>
    </source>
</evidence>
<name>A0A9X3YK06_9GAMM</name>
<dbReference type="NCBIfam" id="NF008229">
    <property type="entry name" value="PRK10996.1"/>
    <property type="match status" value="1"/>
</dbReference>
<dbReference type="Pfam" id="PF00085">
    <property type="entry name" value="Thioredoxin"/>
    <property type="match status" value="1"/>
</dbReference>
<feature type="domain" description="Thioredoxin" evidence="8">
    <location>
        <begin position="33"/>
        <end position="145"/>
    </location>
</feature>
<dbReference type="GO" id="GO:0005737">
    <property type="term" value="C:cytoplasm"/>
    <property type="evidence" value="ECO:0007669"/>
    <property type="project" value="TreeGrafter"/>
</dbReference>
<dbReference type="InterPro" id="IPR036249">
    <property type="entry name" value="Thioredoxin-like_sf"/>
</dbReference>
<dbReference type="Gene3D" id="3.40.30.10">
    <property type="entry name" value="Glutaredoxin"/>
    <property type="match status" value="1"/>
</dbReference>
<dbReference type="PROSITE" id="PS51352">
    <property type="entry name" value="THIOREDOXIN_2"/>
    <property type="match status" value="1"/>
</dbReference>
<evidence type="ECO:0000256" key="3">
    <source>
        <dbReference type="ARBA" id="ARBA00022723"/>
    </source>
</evidence>
<keyword evidence="5" id="KW-1015">Disulfide bond</keyword>
<evidence type="ECO:0000256" key="2">
    <source>
        <dbReference type="ARBA" id="ARBA00022448"/>
    </source>
</evidence>
<dbReference type="PROSITE" id="PS00194">
    <property type="entry name" value="THIOREDOXIN_1"/>
    <property type="match status" value="1"/>
</dbReference>
<evidence type="ECO:0000313" key="9">
    <source>
        <dbReference type="EMBL" id="MDC8013009.1"/>
    </source>
</evidence>
<evidence type="ECO:0000313" key="10">
    <source>
        <dbReference type="Proteomes" id="UP001139971"/>
    </source>
</evidence>
<dbReference type="Proteomes" id="UP001139971">
    <property type="component" value="Unassembled WGS sequence"/>
</dbReference>
<evidence type="ECO:0000256" key="6">
    <source>
        <dbReference type="ARBA" id="ARBA00023284"/>
    </source>
</evidence>
<protein>
    <recommendedName>
        <fullName evidence="7">Thioredoxin</fullName>
    </recommendedName>
</protein>
<dbReference type="InterPro" id="IPR017937">
    <property type="entry name" value="Thioredoxin_CS"/>
</dbReference>
<proteinExistence type="inferred from homology"/>
<organism evidence="9 10">
    <name type="scientific">Tahibacter soli</name>
    <dbReference type="NCBI Taxonomy" id="2983605"/>
    <lineage>
        <taxon>Bacteria</taxon>
        <taxon>Pseudomonadati</taxon>
        <taxon>Pseudomonadota</taxon>
        <taxon>Gammaproteobacteria</taxon>
        <taxon>Lysobacterales</taxon>
        <taxon>Rhodanobacteraceae</taxon>
        <taxon>Tahibacter</taxon>
    </lineage>
</organism>
<keyword evidence="10" id="KW-1185">Reference proteome</keyword>
<keyword evidence="4" id="KW-0249">Electron transport</keyword>
<dbReference type="PRINTS" id="PR00421">
    <property type="entry name" value="THIOREDOXIN"/>
</dbReference>
<dbReference type="FunFam" id="3.40.30.10:FF:000001">
    <property type="entry name" value="Thioredoxin"/>
    <property type="match status" value="1"/>
</dbReference>
<evidence type="ECO:0000259" key="8">
    <source>
        <dbReference type="PROSITE" id="PS51352"/>
    </source>
</evidence>
<dbReference type="PANTHER" id="PTHR45663:SF11">
    <property type="entry name" value="GEO12009P1"/>
    <property type="match status" value="1"/>
</dbReference>
<accession>A0A9X3YK06</accession>
<dbReference type="GO" id="GO:0015035">
    <property type="term" value="F:protein-disulfide reductase activity"/>
    <property type="evidence" value="ECO:0007669"/>
    <property type="project" value="UniProtKB-UniRule"/>
</dbReference>
<comment type="similarity">
    <text evidence="1">Belongs to the thioredoxin family.</text>
</comment>
<dbReference type="NCBIfam" id="TIGR01068">
    <property type="entry name" value="thioredoxin"/>
    <property type="match status" value="1"/>
</dbReference>
<evidence type="ECO:0000256" key="1">
    <source>
        <dbReference type="ARBA" id="ARBA00008987"/>
    </source>
</evidence>
<dbReference type="CDD" id="cd02947">
    <property type="entry name" value="TRX_family"/>
    <property type="match status" value="1"/>
</dbReference>
<dbReference type="InterPro" id="IPR005746">
    <property type="entry name" value="Thioredoxin"/>
</dbReference>
<dbReference type="EMBL" id="JAOVZO020000015">
    <property type="protein sequence ID" value="MDC8013009.1"/>
    <property type="molecule type" value="Genomic_DNA"/>
</dbReference>
<dbReference type="SUPFAM" id="SSF52833">
    <property type="entry name" value="Thioredoxin-like"/>
    <property type="match status" value="1"/>
</dbReference>
<dbReference type="Gene3D" id="2.30.30.380">
    <property type="entry name" value="Zn-finger domain of Sec23/24"/>
    <property type="match status" value="1"/>
</dbReference>
<sequence>MSTTIDIPCPHCTTLNRLPRERLADAPSCGRCHKALFEAHPVELTDATFAALAQRGDVPVLVDFWAPWCGPCLAFAPVYADAARRYEPQLRLAKLDTDANPQTSRQFNIRSIPTLALIHRGREIARQSGALDAGSLQRWIAQATSGLR</sequence>
<dbReference type="GO" id="GO:0046872">
    <property type="term" value="F:metal ion binding"/>
    <property type="evidence" value="ECO:0007669"/>
    <property type="project" value="UniProtKB-KW"/>
</dbReference>
<dbReference type="InterPro" id="IPR049299">
    <property type="entry name" value="Thio2_N"/>
</dbReference>